<organism evidence="4 5">
    <name type="scientific">Kingdonia uniflora</name>
    <dbReference type="NCBI Taxonomy" id="39325"/>
    <lineage>
        <taxon>Eukaryota</taxon>
        <taxon>Viridiplantae</taxon>
        <taxon>Streptophyta</taxon>
        <taxon>Embryophyta</taxon>
        <taxon>Tracheophyta</taxon>
        <taxon>Spermatophyta</taxon>
        <taxon>Magnoliopsida</taxon>
        <taxon>Ranunculales</taxon>
        <taxon>Circaeasteraceae</taxon>
        <taxon>Kingdonia</taxon>
    </lineage>
</organism>
<dbReference type="EMBL" id="JACGCM010000325">
    <property type="protein sequence ID" value="KAF6173745.1"/>
    <property type="molecule type" value="Genomic_DNA"/>
</dbReference>
<dbReference type="Gene3D" id="1.20.1310.10">
    <property type="entry name" value="Cullin Repeats"/>
    <property type="match status" value="1"/>
</dbReference>
<dbReference type="AlphaFoldDB" id="A0A7J7P2T8"/>
<evidence type="ECO:0000256" key="2">
    <source>
        <dbReference type="RuleBase" id="RU003829"/>
    </source>
</evidence>
<evidence type="ECO:0000313" key="4">
    <source>
        <dbReference type="EMBL" id="KAF6173745.1"/>
    </source>
</evidence>
<dbReference type="InterPro" id="IPR016158">
    <property type="entry name" value="Cullin_homology"/>
</dbReference>
<dbReference type="PANTHER" id="PTHR11932">
    <property type="entry name" value="CULLIN"/>
    <property type="match status" value="1"/>
</dbReference>
<dbReference type="InterPro" id="IPR001373">
    <property type="entry name" value="Cullin_N"/>
</dbReference>
<protein>
    <recommendedName>
        <fullName evidence="3">Cullin family profile domain-containing protein</fullName>
    </recommendedName>
</protein>
<dbReference type="PROSITE" id="PS50069">
    <property type="entry name" value="CULLIN_2"/>
    <property type="match status" value="1"/>
</dbReference>
<evidence type="ECO:0000256" key="1">
    <source>
        <dbReference type="PROSITE-ProRule" id="PRU00330"/>
    </source>
</evidence>
<dbReference type="InterPro" id="IPR045093">
    <property type="entry name" value="Cullin"/>
</dbReference>
<feature type="domain" description="Cullin family profile" evidence="3">
    <location>
        <begin position="28"/>
        <end position="133"/>
    </location>
</feature>
<accession>A0A7J7P2T8</accession>
<proteinExistence type="inferred from homology"/>
<evidence type="ECO:0000313" key="5">
    <source>
        <dbReference type="Proteomes" id="UP000541444"/>
    </source>
</evidence>
<comment type="caution">
    <text evidence="4">The sequence shown here is derived from an EMBL/GenBank/DDBJ whole genome shotgun (WGS) entry which is preliminary data.</text>
</comment>
<comment type="similarity">
    <text evidence="1 2">Belongs to the cullin family.</text>
</comment>
<name>A0A7J7P2T8_9MAGN</name>
<dbReference type="Pfam" id="PF00888">
    <property type="entry name" value="Cullin"/>
    <property type="match status" value="1"/>
</dbReference>
<keyword evidence="5" id="KW-1185">Reference proteome</keyword>
<dbReference type="GO" id="GO:0006511">
    <property type="term" value="P:ubiquitin-dependent protein catabolic process"/>
    <property type="evidence" value="ECO:0007669"/>
    <property type="project" value="InterPro"/>
</dbReference>
<dbReference type="Proteomes" id="UP000541444">
    <property type="component" value="Unassembled WGS sequence"/>
</dbReference>
<sequence>MQKEFFFIIKAIHYASEVFFTVDISRSSVAELLTRICDDILKKGNLTRITSRNLMDREDEIFTDEERQTIDKVVMIISLLSDIDDFIEFYSRELARQLLEKKNGDPREIYVLEMITEQYGVQATHKMRRMYDE</sequence>
<evidence type="ECO:0000259" key="3">
    <source>
        <dbReference type="PROSITE" id="PS50069"/>
    </source>
</evidence>
<gene>
    <name evidence="4" type="ORF">GIB67_042913</name>
</gene>
<dbReference type="SUPFAM" id="SSF75632">
    <property type="entry name" value="Cullin homology domain"/>
    <property type="match status" value="1"/>
</dbReference>
<dbReference type="GO" id="GO:0031625">
    <property type="term" value="F:ubiquitin protein ligase binding"/>
    <property type="evidence" value="ECO:0007669"/>
    <property type="project" value="InterPro"/>
</dbReference>
<dbReference type="InterPro" id="IPR036317">
    <property type="entry name" value="Cullin_homology_sf"/>
</dbReference>
<reference evidence="4 5" key="1">
    <citation type="journal article" date="2020" name="IScience">
        <title>Genome Sequencing of the Endangered Kingdonia uniflora (Circaeasteraceae, Ranunculales) Reveals Potential Mechanisms of Evolutionary Specialization.</title>
        <authorList>
            <person name="Sun Y."/>
            <person name="Deng T."/>
            <person name="Zhang A."/>
            <person name="Moore M.J."/>
            <person name="Landis J.B."/>
            <person name="Lin N."/>
            <person name="Zhang H."/>
            <person name="Zhang X."/>
            <person name="Huang J."/>
            <person name="Zhang X."/>
            <person name="Sun H."/>
            <person name="Wang H."/>
        </authorList>
    </citation>
    <scope>NUCLEOTIDE SEQUENCE [LARGE SCALE GENOMIC DNA]</scope>
    <source>
        <strain evidence="4">TB1705</strain>
        <tissue evidence="4">Leaf</tissue>
    </source>
</reference>